<dbReference type="PROSITE" id="PS01031">
    <property type="entry name" value="SHSP"/>
    <property type="match status" value="1"/>
</dbReference>
<dbReference type="InterPro" id="IPR002068">
    <property type="entry name" value="A-crystallin/Hsp20_dom"/>
</dbReference>
<evidence type="ECO:0000313" key="5">
    <source>
        <dbReference type="EMBL" id="KAK6915040.1"/>
    </source>
</evidence>
<keyword evidence="6" id="KW-1185">Reference proteome</keyword>
<accession>A0AAN8UGG8</accession>
<protein>
    <submittedName>
        <fullName evidence="5">Alpha crystallin/Hsp20 domain</fullName>
    </submittedName>
</protein>
<dbReference type="SUPFAM" id="SSF49764">
    <property type="entry name" value="HSP20-like chaperones"/>
    <property type="match status" value="1"/>
</dbReference>
<dbReference type="CDD" id="cd06464">
    <property type="entry name" value="ACD_sHsps-like"/>
    <property type="match status" value="1"/>
</dbReference>
<dbReference type="InterPro" id="IPR044587">
    <property type="entry name" value="HSP21-like"/>
</dbReference>
<comment type="caution">
    <text evidence="5">The sequence shown here is derived from an EMBL/GenBank/DDBJ whole genome shotgun (WGS) entry which is preliminary data.</text>
</comment>
<dbReference type="Proteomes" id="UP001370490">
    <property type="component" value="Unassembled WGS sequence"/>
</dbReference>
<dbReference type="PANTHER" id="PTHR46733">
    <property type="entry name" value="26.5 KDA HEAT SHOCK PROTEIN, MITOCHONDRIAL"/>
    <property type="match status" value="1"/>
</dbReference>
<evidence type="ECO:0000256" key="3">
    <source>
        <dbReference type="RuleBase" id="RU003616"/>
    </source>
</evidence>
<evidence type="ECO:0000259" key="4">
    <source>
        <dbReference type="PROSITE" id="PS01031"/>
    </source>
</evidence>
<dbReference type="Gene3D" id="2.60.40.790">
    <property type="match status" value="1"/>
</dbReference>
<name>A0AAN8UGG8_9MAGN</name>
<dbReference type="GO" id="GO:0009408">
    <property type="term" value="P:response to heat"/>
    <property type="evidence" value="ECO:0007669"/>
    <property type="project" value="InterPro"/>
</dbReference>
<dbReference type="Pfam" id="PF00011">
    <property type="entry name" value="HSP20"/>
    <property type="match status" value="1"/>
</dbReference>
<comment type="similarity">
    <text evidence="2 3">Belongs to the small heat shock protein (HSP20) family.</text>
</comment>
<dbReference type="AlphaFoldDB" id="A0AAN8UGG8"/>
<dbReference type="InterPro" id="IPR008978">
    <property type="entry name" value="HSP20-like_chaperone"/>
</dbReference>
<proteinExistence type="inferred from homology"/>
<feature type="domain" description="SHSP" evidence="4">
    <location>
        <begin position="103"/>
        <end position="210"/>
    </location>
</feature>
<reference evidence="5 6" key="1">
    <citation type="submission" date="2023-12" db="EMBL/GenBank/DDBJ databases">
        <title>A high-quality genome assembly for Dillenia turbinata (Dilleniales).</title>
        <authorList>
            <person name="Chanderbali A."/>
        </authorList>
    </citation>
    <scope>NUCLEOTIDE SEQUENCE [LARGE SCALE GENOMIC DNA]</scope>
    <source>
        <strain evidence="5">LSX21</strain>
        <tissue evidence="5">Leaf</tissue>
    </source>
</reference>
<evidence type="ECO:0000256" key="2">
    <source>
        <dbReference type="PROSITE-ProRule" id="PRU00285"/>
    </source>
</evidence>
<sequence>MALARFALRNMQQRVSPSVVNKGSLVNNLERQPLRSDIVRTFAATTGGGDVDAASGSREVAITHNGEGLKSGNKLASRKNRRRHFWRNDNRNTFVPAPYGLGDALFHASHNIRRVKEKDDCYKLRFDMPGLSKEDVKVTVENGVLYIEGEHKEDEDELHQEYQYDTSLVLPDDAKVDEIRAERKDGALTLLLPKSPKHEKEVKEVQIQKEEDRISVFGPQNLKFV</sequence>
<dbReference type="PANTHER" id="PTHR46733:SF3">
    <property type="entry name" value="26.5 KDA HEAT SHOCK PROTEIN, MITOCHONDRIAL"/>
    <property type="match status" value="1"/>
</dbReference>
<evidence type="ECO:0000256" key="1">
    <source>
        <dbReference type="ARBA" id="ARBA00023016"/>
    </source>
</evidence>
<evidence type="ECO:0000313" key="6">
    <source>
        <dbReference type="Proteomes" id="UP001370490"/>
    </source>
</evidence>
<dbReference type="EMBL" id="JBAMMX010000025">
    <property type="protein sequence ID" value="KAK6915040.1"/>
    <property type="molecule type" value="Genomic_DNA"/>
</dbReference>
<organism evidence="5 6">
    <name type="scientific">Dillenia turbinata</name>
    <dbReference type="NCBI Taxonomy" id="194707"/>
    <lineage>
        <taxon>Eukaryota</taxon>
        <taxon>Viridiplantae</taxon>
        <taxon>Streptophyta</taxon>
        <taxon>Embryophyta</taxon>
        <taxon>Tracheophyta</taxon>
        <taxon>Spermatophyta</taxon>
        <taxon>Magnoliopsida</taxon>
        <taxon>eudicotyledons</taxon>
        <taxon>Gunneridae</taxon>
        <taxon>Pentapetalae</taxon>
        <taxon>Dilleniales</taxon>
        <taxon>Dilleniaceae</taxon>
        <taxon>Dillenia</taxon>
    </lineage>
</organism>
<gene>
    <name evidence="5" type="ORF">RJ641_020157</name>
</gene>
<keyword evidence="1" id="KW-0346">Stress response</keyword>